<dbReference type="SUPFAM" id="SSF46689">
    <property type="entry name" value="Homeodomain-like"/>
    <property type="match status" value="2"/>
</dbReference>
<keyword evidence="3" id="KW-0804">Transcription</keyword>
<dbReference type="EMBL" id="MBTG01000001">
    <property type="protein sequence ID" value="OPH62121.1"/>
    <property type="molecule type" value="Genomic_DNA"/>
</dbReference>
<dbReference type="Proteomes" id="UP000190626">
    <property type="component" value="Unassembled WGS sequence"/>
</dbReference>
<dbReference type="InterPro" id="IPR014710">
    <property type="entry name" value="RmlC-like_jellyroll"/>
</dbReference>
<evidence type="ECO:0000256" key="3">
    <source>
        <dbReference type="ARBA" id="ARBA00023163"/>
    </source>
</evidence>
<keyword evidence="1" id="KW-0805">Transcription regulation</keyword>
<dbReference type="InterPro" id="IPR018060">
    <property type="entry name" value="HTH_AraC"/>
</dbReference>
<dbReference type="GO" id="GO:0003700">
    <property type="term" value="F:DNA-binding transcription factor activity"/>
    <property type="evidence" value="ECO:0007669"/>
    <property type="project" value="InterPro"/>
</dbReference>
<dbReference type="SMART" id="SM00342">
    <property type="entry name" value="HTH_ARAC"/>
    <property type="match status" value="1"/>
</dbReference>
<proteinExistence type="predicted"/>
<dbReference type="AlphaFoldDB" id="A0A1V4HT53"/>
<dbReference type="OrthoDB" id="9816335at2"/>
<dbReference type="PROSITE" id="PS00041">
    <property type="entry name" value="HTH_ARAC_FAMILY_1"/>
    <property type="match status" value="1"/>
</dbReference>
<evidence type="ECO:0000256" key="2">
    <source>
        <dbReference type="ARBA" id="ARBA00023125"/>
    </source>
</evidence>
<dbReference type="GO" id="GO:0043565">
    <property type="term" value="F:sequence-specific DNA binding"/>
    <property type="evidence" value="ECO:0007669"/>
    <property type="project" value="InterPro"/>
</dbReference>
<dbReference type="RefSeq" id="WP_079409118.1">
    <property type="nucleotide sequence ID" value="NZ_MBTG01000001.1"/>
</dbReference>
<feature type="domain" description="HTH araC/xylS-type" evidence="4">
    <location>
        <begin position="170"/>
        <end position="268"/>
    </location>
</feature>
<dbReference type="PROSITE" id="PS01124">
    <property type="entry name" value="HTH_ARAC_FAMILY_2"/>
    <property type="match status" value="1"/>
</dbReference>
<dbReference type="SUPFAM" id="SSF51215">
    <property type="entry name" value="Regulatory protein AraC"/>
    <property type="match status" value="1"/>
</dbReference>
<dbReference type="InterPro" id="IPR009057">
    <property type="entry name" value="Homeodomain-like_sf"/>
</dbReference>
<evidence type="ECO:0000313" key="6">
    <source>
        <dbReference type="Proteomes" id="UP000190626"/>
    </source>
</evidence>
<organism evidence="5 6">
    <name type="scientific">Paenibacillus ferrarius</name>
    <dbReference type="NCBI Taxonomy" id="1469647"/>
    <lineage>
        <taxon>Bacteria</taxon>
        <taxon>Bacillati</taxon>
        <taxon>Bacillota</taxon>
        <taxon>Bacilli</taxon>
        <taxon>Bacillales</taxon>
        <taxon>Paenibacillaceae</taxon>
        <taxon>Paenibacillus</taxon>
    </lineage>
</organism>
<dbReference type="InterPro" id="IPR003313">
    <property type="entry name" value="AraC-bd"/>
</dbReference>
<evidence type="ECO:0000259" key="4">
    <source>
        <dbReference type="PROSITE" id="PS01124"/>
    </source>
</evidence>
<comment type="caution">
    <text evidence="5">The sequence shown here is derived from an EMBL/GenBank/DDBJ whole genome shotgun (WGS) entry which is preliminary data.</text>
</comment>
<accession>A0A1V4HT53</accession>
<protein>
    <submittedName>
        <fullName evidence="5">AraC family transcriptional regulator</fullName>
    </submittedName>
</protein>
<dbReference type="Gene3D" id="2.60.120.10">
    <property type="entry name" value="Jelly Rolls"/>
    <property type="match status" value="1"/>
</dbReference>
<keyword evidence="6" id="KW-1185">Reference proteome</keyword>
<dbReference type="PANTHER" id="PTHR43280:SF2">
    <property type="entry name" value="HTH-TYPE TRANSCRIPTIONAL REGULATOR EXSA"/>
    <property type="match status" value="1"/>
</dbReference>
<dbReference type="Pfam" id="PF02311">
    <property type="entry name" value="AraC_binding"/>
    <property type="match status" value="1"/>
</dbReference>
<gene>
    <name evidence="5" type="ORF">BC351_02475</name>
</gene>
<dbReference type="InterPro" id="IPR037923">
    <property type="entry name" value="HTH-like"/>
</dbReference>
<keyword evidence="2" id="KW-0238">DNA-binding</keyword>
<evidence type="ECO:0000313" key="5">
    <source>
        <dbReference type="EMBL" id="OPH62121.1"/>
    </source>
</evidence>
<dbReference type="PANTHER" id="PTHR43280">
    <property type="entry name" value="ARAC-FAMILY TRANSCRIPTIONAL REGULATOR"/>
    <property type="match status" value="1"/>
</dbReference>
<dbReference type="InterPro" id="IPR018062">
    <property type="entry name" value="HTH_AraC-typ_CS"/>
</dbReference>
<sequence length="280" mass="32420">MSNRRVIDLSIQGIHLYEVKHEEGDVIMEHDHPFHEILYALDGEGQITLDGKQLDFNKDHGVVIVPFSPHAVVSDSNLTILVLAFDAQLLDISVQKELLAVFFNVSSLIRLNPFLGSELRQLLRKMLFELSRGNPLNFFAMKLKLSELLLVLARAQQPSHVIDADSLRAEKLRLYIDTHYFEILHSNDISVKLGMSTRHVTNIFKKQYSITPIQYLTEVRIEMAKKMLVETDKEIVCICFEVGFETLSSFYRMFKNYIQMSPNQYRVVHRVRSRNEQVLV</sequence>
<dbReference type="STRING" id="1469647.BC351_02475"/>
<reference evidence="6" key="1">
    <citation type="submission" date="2016-07" db="EMBL/GenBank/DDBJ databases">
        <authorList>
            <person name="Florea S."/>
            <person name="Webb J.S."/>
            <person name="Jaromczyk J."/>
            <person name="Schardl C.L."/>
        </authorList>
    </citation>
    <scope>NUCLEOTIDE SEQUENCE [LARGE SCALE GENOMIC DNA]</scope>
    <source>
        <strain evidence="6">CY1</strain>
    </source>
</reference>
<name>A0A1V4HT53_9BACL</name>
<dbReference type="Gene3D" id="1.10.10.60">
    <property type="entry name" value="Homeodomain-like"/>
    <property type="match status" value="2"/>
</dbReference>
<dbReference type="Pfam" id="PF12833">
    <property type="entry name" value="HTH_18"/>
    <property type="match status" value="1"/>
</dbReference>
<evidence type="ECO:0000256" key="1">
    <source>
        <dbReference type="ARBA" id="ARBA00023015"/>
    </source>
</evidence>